<dbReference type="EMBL" id="JAVDQD010000002">
    <property type="protein sequence ID" value="MDR6239458.1"/>
    <property type="molecule type" value="Genomic_DNA"/>
</dbReference>
<dbReference type="InterPro" id="IPR006664">
    <property type="entry name" value="OMP_bac"/>
</dbReference>
<dbReference type="SUPFAM" id="SSF48452">
    <property type="entry name" value="TPR-like"/>
    <property type="match status" value="1"/>
</dbReference>
<dbReference type="PANTHER" id="PTHR30329">
    <property type="entry name" value="STATOR ELEMENT OF FLAGELLAR MOTOR COMPLEX"/>
    <property type="match status" value="1"/>
</dbReference>
<evidence type="ECO:0000259" key="6">
    <source>
        <dbReference type="PROSITE" id="PS51123"/>
    </source>
</evidence>
<name>A0AAE4BT39_9BACT</name>
<comment type="subcellular location">
    <subcellularLocation>
        <location evidence="1">Cell outer membrane</location>
    </subcellularLocation>
</comment>
<feature type="domain" description="OmpA-like" evidence="6">
    <location>
        <begin position="470"/>
        <end position="588"/>
    </location>
</feature>
<keyword evidence="3" id="KW-0998">Cell outer membrane</keyword>
<dbReference type="SUPFAM" id="SSF103088">
    <property type="entry name" value="OmpA-like"/>
    <property type="match status" value="1"/>
</dbReference>
<dbReference type="Gene3D" id="3.30.1330.60">
    <property type="entry name" value="OmpA-like domain"/>
    <property type="match status" value="1"/>
</dbReference>
<dbReference type="CDD" id="cd07185">
    <property type="entry name" value="OmpA_C-like"/>
    <property type="match status" value="1"/>
</dbReference>
<feature type="chain" id="PRO_5042136271" evidence="5">
    <location>
        <begin position="24"/>
        <end position="588"/>
    </location>
</feature>
<proteinExistence type="predicted"/>
<dbReference type="AlphaFoldDB" id="A0AAE4BT39"/>
<dbReference type="PANTHER" id="PTHR30329:SF21">
    <property type="entry name" value="LIPOPROTEIN YIAD-RELATED"/>
    <property type="match status" value="1"/>
</dbReference>
<dbReference type="InterPro" id="IPR036737">
    <property type="entry name" value="OmpA-like_sf"/>
</dbReference>
<dbReference type="InterPro" id="IPR050330">
    <property type="entry name" value="Bact_OuterMem_StrucFunc"/>
</dbReference>
<dbReference type="Gene3D" id="1.25.40.10">
    <property type="entry name" value="Tetratricopeptide repeat domain"/>
    <property type="match status" value="1"/>
</dbReference>
<keyword evidence="5" id="KW-0732">Signal</keyword>
<accession>A0AAE4BT39</accession>
<evidence type="ECO:0000256" key="5">
    <source>
        <dbReference type="SAM" id="SignalP"/>
    </source>
</evidence>
<dbReference type="InterPro" id="IPR011659">
    <property type="entry name" value="WD40"/>
</dbReference>
<organism evidence="7 8">
    <name type="scientific">Aureibacter tunicatorum</name>
    <dbReference type="NCBI Taxonomy" id="866807"/>
    <lineage>
        <taxon>Bacteria</taxon>
        <taxon>Pseudomonadati</taxon>
        <taxon>Bacteroidota</taxon>
        <taxon>Cytophagia</taxon>
        <taxon>Cytophagales</taxon>
        <taxon>Persicobacteraceae</taxon>
        <taxon>Aureibacter</taxon>
    </lineage>
</organism>
<dbReference type="Pfam" id="PF13174">
    <property type="entry name" value="TPR_6"/>
    <property type="match status" value="1"/>
</dbReference>
<sequence>MIPRTLQSLLLICTLLFSSKALAQNAKQLKERAETAFKEEQYFEAATMYEKLIQKDPESASEYLFKCGECHRKSLNYVKARDYFFKAYKKNYKDTPQSLFYYALMQKNLGIFDKALNSFEKYINDSTSFKDTKVKEYKYTLGRAIVEKDGIVLAQKDFKEKAHQEDKIRRLGKPVNSKYNDYAAFAMYNDYKIMLTSSRINSDDAQLGRYGEAMDRNYAFQGTTNGWREISETALSSIGEGDAYGTVSFNKDITEMYFTACFIEFEGCGIFKVSKTENGWSEPAMVNKNINKPGSDNKQPFLTENADTLYFVSNRKGGFGGYDIWKSVIDPNTNDWAEPICLGGHINTTEDEMAPSFISGLLYFSSNGHLTYGGQDIYYTYMDDSIENPQSYHLSYPFNSEGDDMYISLLGNKKGYLSSKRKGGLGNFDIYTFNISDIEPFNIKRETMSIIASHTKILKPSDLTPSKKDKLVKVPPKFMNVYFDTNSTVLNAQSKNLLNEITEFIANNPNIKMTITGHADNTGSKAYNVKLSEKRAKSVAEFLSSNGVSSKNLNIEFFGDEKPDAENEAEESGRELNRRVEFSYKFID</sequence>
<feature type="signal peptide" evidence="5">
    <location>
        <begin position="1"/>
        <end position="23"/>
    </location>
</feature>
<dbReference type="InterPro" id="IPR006665">
    <property type="entry name" value="OmpA-like"/>
</dbReference>
<keyword evidence="2 4" id="KW-0472">Membrane</keyword>
<protein>
    <submittedName>
        <fullName evidence="7">Outer membrane protein OmpA-like peptidoglycan-associated protein</fullName>
    </submittedName>
</protein>
<dbReference type="GO" id="GO:0009279">
    <property type="term" value="C:cell outer membrane"/>
    <property type="evidence" value="ECO:0007669"/>
    <property type="project" value="UniProtKB-SubCell"/>
</dbReference>
<dbReference type="SMART" id="SM00028">
    <property type="entry name" value="TPR"/>
    <property type="match status" value="2"/>
</dbReference>
<dbReference type="InterPro" id="IPR011990">
    <property type="entry name" value="TPR-like_helical_dom_sf"/>
</dbReference>
<dbReference type="Proteomes" id="UP001185092">
    <property type="component" value="Unassembled WGS sequence"/>
</dbReference>
<dbReference type="PROSITE" id="PS51123">
    <property type="entry name" value="OMPA_2"/>
    <property type="match status" value="1"/>
</dbReference>
<evidence type="ECO:0000256" key="4">
    <source>
        <dbReference type="PROSITE-ProRule" id="PRU00473"/>
    </source>
</evidence>
<dbReference type="PRINTS" id="PR01021">
    <property type="entry name" value="OMPADOMAIN"/>
</dbReference>
<dbReference type="Pfam" id="PF00691">
    <property type="entry name" value="OmpA"/>
    <property type="match status" value="1"/>
</dbReference>
<evidence type="ECO:0000256" key="3">
    <source>
        <dbReference type="ARBA" id="ARBA00023237"/>
    </source>
</evidence>
<evidence type="ECO:0000256" key="2">
    <source>
        <dbReference type="ARBA" id="ARBA00023136"/>
    </source>
</evidence>
<keyword evidence="8" id="KW-1185">Reference proteome</keyword>
<gene>
    <name evidence="7" type="ORF">HNQ88_002495</name>
</gene>
<reference evidence="7" key="1">
    <citation type="submission" date="2023-07" db="EMBL/GenBank/DDBJ databases">
        <title>Genomic Encyclopedia of Type Strains, Phase IV (KMG-IV): sequencing the most valuable type-strain genomes for metagenomic binning, comparative biology and taxonomic classification.</title>
        <authorList>
            <person name="Goeker M."/>
        </authorList>
    </citation>
    <scope>NUCLEOTIDE SEQUENCE</scope>
    <source>
        <strain evidence="7">DSM 26174</strain>
    </source>
</reference>
<comment type="caution">
    <text evidence="7">The sequence shown here is derived from an EMBL/GenBank/DDBJ whole genome shotgun (WGS) entry which is preliminary data.</text>
</comment>
<dbReference type="Pfam" id="PF07676">
    <property type="entry name" value="PD40"/>
    <property type="match status" value="1"/>
</dbReference>
<evidence type="ECO:0000313" key="8">
    <source>
        <dbReference type="Proteomes" id="UP001185092"/>
    </source>
</evidence>
<dbReference type="RefSeq" id="WP_309939123.1">
    <property type="nucleotide sequence ID" value="NZ_AP025305.1"/>
</dbReference>
<dbReference type="InterPro" id="IPR019734">
    <property type="entry name" value="TPR_rpt"/>
</dbReference>
<evidence type="ECO:0000313" key="7">
    <source>
        <dbReference type="EMBL" id="MDR6239458.1"/>
    </source>
</evidence>
<evidence type="ECO:0000256" key="1">
    <source>
        <dbReference type="ARBA" id="ARBA00004442"/>
    </source>
</evidence>